<gene>
    <name evidence="3" type="ORF">ACEZDJ_05320</name>
</gene>
<evidence type="ECO:0000313" key="3">
    <source>
        <dbReference type="EMBL" id="MFC1400703.1"/>
    </source>
</evidence>
<dbReference type="Proteomes" id="UP001592528">
    <property type="component" value="Unassembled WGS sequence"/>
</dbReference>
<reference evidence="3 4" key="1">
    <citation type="submission" date="2024-09" db="EMBL/GenBank/DDBJ databases">
        <authorList>
            <person name="Lee S.D."/>
        </authorList>
    </citation>
    <scope>NUCLEOTIDE SEQUENCE [LARGE SCALE GENOMIC DNA]</scope>
    <source>
        <strain evidence="3 4">N1-5</strain>
    </source>
</reference>
<evidence type="ECO:0000313" key="4">
    <source>
        <dbReference type="Proteomes" id="UP001592528"/>
    </source>
</evidence>
<dbReference type="InterPro" id="IPR029058">
    <property type="entry name" value="AB_hydrolase_fold"/>
</dbReference>
<keyword evidence="4" id="KW-1185">Reference proteome</keyword>
<comment type="caution">
    <text evidence="3">The sequence shown here is derived from an EMBL/GenBank/DDBJ whole genome shotgun (WGS) entry which is preliminary data.</text>
</comment>
<name>A0ABV6UGX4_9ACTN</name>
<feature type="domain" description="Thioesterase" evidence="2">
    <location>
        <begin position="26"/>
        <end position="237"/>
    </location>
</feature>
<dbReference type="Pfam" id="PF00975">
    <property type="entry name" value="Thioesterase"/>
    <property type="match status" value="1"/>
</dbReference>
<proteinExistence type="inferred from homology"/>
<evidence type="ECO:0000256" key="1">
    <source>
        <dbReference type="ARBA" id="ARBA00007169"/>
    </source>
</evidence>
<dbReference type="PANTHER" id="PTHR11487:SF0">
    <property type="entry name" value="S-ACYL FATTY ACID SYNTHASE THIOESTERASE, MEDIUM CHAIN"/>
    <property type="match status" value="1"/>
</dbReference>
<accession>A0ABV6UGX4</accession>
<evidence type="ECO:0000259" key="2">
    <source>
        <dbReference type="Pfam" id="PF00975"/>
    </source>
</evidence>
<dbReference type="EMBL" id="JBHEZZ010000002">
    <property type="protein sequence ID" value="MFC1400703.1"/>
    <property type="molecule type" value="Genomic_DNA"/>
</dbReference>
<organism evidence="3 4">
    <name type="scientific">Streptacidiphilus cavernicola</name>
    <dbReference type="NCBI Taxonomy" id="3342716"/>
    <lineage>
        <taxon>Bacteria</taxon>
        <taxon>Bacillati</taxon>
        <taxon>Actinomycetota</taxon>
        <taxon>Actinomycetes</taxon>
        <taxon>Kitasatosporales</taxon>
        <taxon>Streptomycetaceae</taxon>
        <taxon>Streptacidiphilus</taxon>
    </lineage>
</organism>
<dbReference type="Gene3D" id="3.40.50.1820">
    <property type="entry name" value="alpha/beta hydrolase"/>
    <property type="match status" value="1"/>
</dbReference>
<dbReference type="SUPFAM" id="SSF53474">
    <property type="entry name" value="alpha/beta-Hydrolases"/>
    <property type="match status" value="1"/>
</dbReference>
<dbReference type="RefSeq" id="WP_051725252.1">
    <property type="nucleotide sequence ID" value="NZ_JBHEZZ010000002.1"/>
</dbReference>
<protein>
    <submittedName>
        <fullName evidence="3">Thioesterase II family protein</fullName>
    </submittedName>
</protein>
<dbReference type="InterPro" id="IPR001031">
    <property type="entry name" value="Thioesterase"/>
</dbReference>
<dbReference type="InterPro" id="IPR012223">
    <property type="entry name" value="TEII"/>
</dbReference>
<comment type="similarity">
    <text evidence="1">Belongs to the thioesterase family.</text>
</comment>
<sequence length="256" mass="27026">MTDAPVPQWLFPLRKQSPDAAAPQARLLVLPYAAAGAASLRPLVAALPAEIQVLGVSLPGRERRFSEPPVTGHTEIVTAVTRELAALPPLPTWLFGHSMGASLALACALAAPELCHGVAVSARKPTGVALESLRGLDDEQIVGFFGAVGNTAPKLLADPFWRARLIDLFRSDTRLDEEVSAAIEGAPLDLPVLALGGADDPYVPAAELYEWERRTSGGCEVQVLPGAHFYLLDPGNRVAVQQALDGALRRTAVPVG</sequence>
<dbReference type="PANTHER" id="PTHR11487">
    <property type="entry name" value="THIOESTERASE"/>
    <property type="match status" value="1"/>
</dbReference>